<feature type="domain" description="FHA" evidence="1">
    <location>
        <begin position="217"/>
        <end position="261"/>
    </location>
</feature>
<dbReference type="CDD" id="cd00060">
    <property type="entry name" value="FHA"/>
    <property type="match status" value="1"/>
</dbReference>
<gene>
    <name evidence="2" type="ORF">AW11_00152</name>
</gene>
<dbReference type="PATRIC" id="fig|1454004.3.peg.163"/>
<evidence type="ECO:0000313" key="3">
    <source>
        <dbReference type="Proteomes" id="UP000022141"/>
    </source>
</evidence>
<dbReference type="InterPro" id="IPR000253">
    <property type="entry name" value="FHA_dom"/>
</dbReference>
<organism evidence="2 3">
    <name type="scientific">Accumulibacter regalis</name>
    <dbReference type="NCBI Taxonomy" id="522306"/>
    <lineage>
        <taxon>Bacteria</taxon>
        <taxon>Pseudomonadati</taxon>
        <taxon>Pseudomonadota</taxon>
        <taxon>Betaproteobacteria</taxon>
        <taxon>Candidatus Accumulibacter</taxon>
    </lineage>
</organism>
<dbReference type="Pfam" id="PF00498">
    <property type="entry name" value="FHA"/>
    <property type="match status" value="1"/>
</dbReference>
<dbReference type="Gene3D" id="2.60.200.20">
    <property type="match status" value="1"/>
</dbReference>
<dbReference type="InterPro" id="IPR029787">
    <property type="entry name" value="Nucleotide_cyclase"/>
</dbReference>
<dbReference type="Gene3D" id="3.30.70.1230">
    <property type="entry name" value="Nucleotide cyclase"/>
    <property type="match status" value="1"/>
</dbReference>
<dbReference type="Proteomes" id="UP000022141">
    <property type="component" value="Unassembled WGS sequence"/>
</dbReference>
<dbReference type="eggNOG" id="COG1716">
    <property type="taxonomic scope" value="Bacteria"/>
</dbReference>
<reference evidence="2" key="1">
    <citation type="submission" date="2014-02" db="EMBL/GenBank/DDBJ databases">
        <title>Expanding our view of genomic diversity in Candidatus Accumulibacter clades.</title>
        <authorList>
            <person name="Skennerton C.T."/>
            <person name="Barr J.J."/>
            <person name="Slater F.R."/>
            <person name="Bond P.L."/>
            <person name="Tyson G.W."/>
        </authorList>
    </citation>
    <scope>NUCLEOTIDE SEQUENCE [LARGE SCALE GENOMIC DNA]</scope>
</reference>
<dbReference type="AlphaFoldDB" id="A0A011PVC5"/>
<dbReference type="SMART" id="SM00240">
    <property type="entry name" value="FHA"/>
    <property type="match status" value="1"/>
</dbReference>
<dbReference type="EMBL" id="JEMY01000001">
    <property type="protein sequence ID" value="EXI91341.1"/>
    <property type="molecule type" value="Genomic_DNA"/>
</dbReference>
<dbReference type="SUPFAM" id="SSF55073">
    <property type="entry name" value="Nucleotide cyclase"/>
    <property type="match status" value="1"/>
</dbReference>
<dbReference type="InterPro" id="IPR008984">
    <property type="entry name" value="SMAD_FHA_dom_sf"/>
</dbReference>
<dbReference type="eggNOG" id="COG2114">
    <property type="taxonomic scope" value="Bacteria"/>
</dbReference>
<proteinExistence type="predicted"/>
<sequence length="302" mass="32373">MSDKERMLSVLIAAISGSSKLFEKRGGAEAEHAVERCRKRVARGVEGFRGRLAKNAKRDELTALFDNADDACQAAIAMQRRVADLPPVSGVQLAIRVGFHHGQVREDDAGAHGEGASIAEFLANLASAGQTLTCGATRSLLSAPLQSATRGLQEQAENRLPTGDEVFEVVWLEAKTRAGKTGMAEAAPAAAPSRNSGRLCVRYGGQVKVLDKTRLRVDMGRDANCGITIRDRRASRNHATIERRGEHFVLSDLSTNGTFVTVNGESELFLRCEEFVLRGSGIIAFAASASSPAADVAEFEHL</sequence>
<protein>
    <submittedName>
        <fullName evidence="2">Type VI secretion system FHA domain protein</fullName>
    </submittedName>
</protein>
<comment type="caution">
    <text evidence="2">The sequence shown here is derived from an EMBL/GenBank/DDBJ whole genome shotgun (WGS) entry which is preliminary data.</text>
</comment>
<evidence type="ECO:0000259" key="1">
    <source>
        <dbReference type="PROSITE" id="PS50006"/>
    </source>
</evidence>
<accession>A0A011PVC5</accession>
<dbReference type="PROSITE" id="PS50006">
    <property type="entry name" value="FHA_DOMAIN"/>
    <property type="match status" value="1"/>
</dbReference>
<dbReference type="SUPFAM" id="SSF49879">
    <property type="entry name" value="SMAD/FHA domain"/>
    <property type="match status" value="1"/>
</dbReference>
<keyword evidence="3" id="KW-1185">Reference proteome</keyword>
<dbReference type="STRING" id="1454004.AW11_00152"/>
<evidence type="ECO:0000313" key="2">
    <source>
        <dbReference type="EMBL" id="EXI91341.1"/>
    </source>
</evidence>
<name>A0A011PVC5_ACCRE</name>